<sequence>MLKNIVMALWLLIYSHAGNAGQVNELTEKIDHHLQQYVKTEGFRGAVLVARAGKTLFKAAYGNADDSKNIANTTDKKFLIGSLTKSFIAVTVMTLVEEGKLALHAPLVNYIPQLKKSLAKDLTLHLLLKHQSGLVPHLERIVDFEEKDISPAEILTIINSSELAFKPASQYQYANLNYHLAAIAIENVTGKSYGQVLQEKIFSPLKMSNSGVERLSYIPKNRAKGYRKGFFGVNRDENIVSYALGSGDIYSTVDDLFAREQALYGTQLLSEKANSSFFHRQVKPMAIMVMAFELKSISGLTASKIKGH</sequence>
<evidence type="ECO:0000256" key="1">
    <source>
        <dbReference type="ARBA" id="ARBA00004370"/>
    </source>
</evidence>
<protein>
    <submittedName>
        <fullName evidence="5">Beta-lactamase family protein</fullName>
    </submittedName>
</protein>
<dbReference type="PANTHER" id="PTHR46825:SF11">
    <property type="entry name" value="PENICILLIN-BINDING PROTEIN 4"/>
    <property type="match status" value="1"/>
</dbReference>
<keyword evidence="2" id="KW-0472">Membrane</keyword>
<dbReference type="RefSeq" id="WP_044831239.1">
    <property type="nucleotide sequence ID" value="NZ_CP059735.1"/>
</dbReference>
<feature type="domain" description="Beta-lactamase-related" evidence="4">
    <location>
        <begin position="31"/>
        <end position="280"/>
    </location>
</feature>
<reference evidence="5 6" key="1">
    <citation type="journal article" date="2015" name="Genome Announc.">
        <title>Draft Genome Sequences of Marine Isolates of Thalassomonas viridans and Thalassomonas actiniarum.</title>
        <authorList>
            <person name="Olonade I."/>
            <person name="van Zyl L.J."/>
            <person name="Trindade M."/>
        </authorList>
    </citation>
    <scope>NUCLEOTIDE SEQUENCE [LARGE SCALE GENOMIC DNA]</scope>
    <source>
        <strain evidence="5 6">A5K-106</strain>
    </source>
</reference>
<dbReference type="Gene3D" id="3.40.710.10">
    <property type="entry name" value="DD-peptidase/beta-lactamase superfamily"/>
    <property type="match status" value="1"/>
</dbReference>
<feature type="chain" id="PRO_5042006767" evidence="3">
    <location>
        <begin position="20"/>
        <end position="308"/>
    </location>
</feature>
<evidence type="ECO:0000313" key="6">
    <source>
        <dbReference type="Proteomes" id="UP000032568"/>
    </source>
</evidence>
<accession>A0AAF0C5A7</accession>
<dbReference type="GO" id="GO:0016020">
    <property type="term" value="C:membrane"/>
    <property type="evidence" value="ECO:0007669"/>
    <property type="project" value="UniProtKB-SubCell"/>
</dbReference>
<organism evidence="5 6">
    <name type="scientific">Thalassomonas actiniarum</name>
    <dbReference type="NCBI Taxonomy" id="485447"/>
    <lineage>
        <taxon>Bacteria</taxon>
        <taxon>Pseudomonadati</taxon>
        <taxon>Pseudomonadota</taxon>
        <taxon>Gammaproteobacteria</taxon>
        <taxon>Alteromonadales</taxon>
        <taxon>Colwelliaceae</taxon>
        <taxon>Thalassomonas</taxon>
    </lineage>
</organism>
<feature type="signal peptide" evidence="3">
    <location>
        <begin position="1"/>
        <end position="19"/>
    </location>
</feature>
<dbReference type="InterPro" id="IPR001466">
    <property type="entry name" value="Beta-lactam-related"/>
</dbReference>
<dbReference type="AlphaFoldDB" id="A0AAF0C5A7"/>
<proteinExistence type="predicted"/>
<dbReference type="EMBL" id="CP059735">
    <property type="protein sequence ID" value="WDE01333.1"/>
    <property type="molecule type" value="Genomic_DNA"/>
</dbReference>
<name>A0AAF0C5A7_9GAMM</name>
<gene>
    <name evidence="5" type="ORF">SG35_012230</name>
</gene>
<dbReference type="InterPro" id="IPR012338">
    <property type="entry name" value="Beta-lactam/transpept-like"/>
</dbReference>
<keyword evidence="3" id="KW-0732">Signal</keyword>
<dbReference type="Pfam" id="PF00144">
    <property type="entry name" value="Beta-lactamase"/>
    <property type="match status" value="1"/>
</dbReference>
<dbReference type="PANTHER" id="PTHR46825">
    <property type="entry name" value="D-ALANYL-D-ALANINE-CARBOXYPEPTIDASE/ENDOPEPTIDASE AMPH"/>
    <property type="match status" value="1"/>
</dbReference>
<keyword evidence="6" id="KW-1185">Reference proteome</keyword>
<dbReference type="InterPro" id="IPR050491">
    <property type="entry name" value="AmpC-like"/>
</dbReference>
<comment type="subcellular location">
    <subcellularLocation>
        <location evidence="1">Membrane</location>
    </subcellularLocation>
</comment>
<evidence type="ECO:0000313" key="5">
    <source>
        <dbReference type="EMBL" id="WDE01333.1"/>
    </source>
</evidence>
<dbReference type="SUPFAM" id="SSF56601">
    <property type="entry name" value="beta-lactamase/transpeptidase-like"/>
    <property type="match status" value="1"/>
</dbReference>
<reference evidence="5 6" key="2">
    <citation type="journal article" date="2022" name="Mar. Drugs">
        <title>Bioassay-Guided Fractionation Leads to the Detection of Cholic Acid Generated by the Rare Thalassomonas sp.</title>
        <authorList>
            <person name="Pheiffer F."/>
            <person name="Schneider Y.K."/>
            <person name="Hansen E.H."/>
            <person name="Andersen J.H."/>
            <person name="Isaksson J."/>
            <person name="Busche T."/>
            <person name="R C."/>
            <person name="Kalinowski J."/>
            <person name="Zyl L.V."/>
            <person name="Trindade M."/>
        </authorList>
    </citation>
    <scope>NUCLEOTIDE SEQUENCE [LARGE SCALE GENOMIC DNA]</scope>
    <source>
        <strain evidence="5 6">A5K-106</strain>
    </source>
</reference>
<evidence type="ECO:0000256" key="3">
    <source>
        <dbReference type="SAM" id="SignalP"/>
    </source>
</evidence>
<evidence type="ECO:0000259" key="4">
    <source>
        <dbReference type="Pfam" id="PF00144"/>
    </source>
</evidence>
<evidence type="ECO:0000256" key="2">
    <source>
        <dbReference type="ARBA" id="ARBA00023136"/>
    </source>
</evidence>
<dbReference type="KEGG" id="tact:SG35_012230"/>
<dbReference type="Proteomes" id="UP000032568">
    <property type="component" value="Chromosome"/>
</dbReference>